<dbReference type="InterPro" id="IPR005330">
    <property type="entry name" value="MHYT_dom"/>
</dbReference>
<feature type="transmembrane region" description="Helical" evidence="2">
    <location>
        <begin position="135"/>
        <end position="156"/>
    </location>
</feature>
<feature type="transmembrane region" description="Helical" evidence="2">
    <location>
        <begin position="61"/>
        <end position="83"/>
    </location>
</feature>
<keyword evidence="5" id="KW-1185">Reference proteome</keyword>
<feature type="domain" description="MHYT" evidence="3">
    <location>
        <begin position="26"/>
        <end position="225"/>
    </location>
</feature>
<dbReference type="Pfam" id="PF03707">
    <property type="entry name" value="MHYT"/>
    <property type="match status" value="2"/>
</dbReference>
<keyword evidence="2" id="KW-1133">Transmembrane helix</keyword>
<dbReference type="STRING" id="1442369.A0A0D2JGF7"/>
<protein>
    <recommendedName>
        <fullName evidence="3">MHYT domain-containing protein</fullName>
    </recommendedName>
</protein>
<name>A0A0D2JGF7_9EURO</name>
<dbReference type="PANTHER" id="PTHR35152:SF1">
    <property type="entry name" value="DOMAIN SIGNALLING PROTEIN, PUTATIVE (AFU_ORTHOLOGUE AFUA_5G11310)-RELATED"/>
    <property type="match status" value="1"/>
</dbReference>
<dbReference type="Proteomes" id="UP000053617">
    <property type="component" value="Unassembled WGS sequence"/>
</dbReference>
<dbReference type="AlphaFoldDB" id="A0A0D2JGF7"/>
<dbReference type="RefSeq" id="XP_013275556.1">
    <property type="nucleotide sequence ID" value="XM_013420102.1"/>
</dbReference>
<dbReference type="EMBL" id="KN847476">
    <property type="protein sequence ID" value="KIX08420.1"/>
    <property type="molecule type" value="Genomic_DNA"/>
</dbReference>
<proteinExistence type="predicted"/>
<evidence type="ECO:0000256" key="1">
    <source>
        <dbReference type="SAM" id="MobiDB-lite"/>
    </source>
</evidence>
<dbReference type="GeneID" id="25291147"/>
<evidence type="ECO:0000256" key="2">
    <source>
        <dbReference type="SAM" id="Phobius"/>
    </source>
</evidence>
<feature type="region of interest" description="Disordered" evidence="1">
    <location>
        <begin position="750"/>
        <end position="778"/>
    </location>
</feature>
<dbReference type="PROSITE" id="PS50924">
    <property type="entry name" value="MHYT"/>
    <property type="match status" value="1"/>
</dbReference>
<sequence>MDEDALFLRHQYSVDPTASVNTAASYSAGYIVLSFFTSLIGCITTLELLQRRTSTRGAYNWFLLLASAITMGGIGIWAMHFVGNRAIILEQGNPQRQILYSPGFTAVSFFMPIAVLLFAFYLLGMPTRARQFHVAIAGVFTGAAVCGMHYLGQLGIENYDCSYRIQNVVAAAIIAVLASFIALSAFFRLRDTWTDSWWKRALCGAIMALAVSGMHWTAAVGTIYSWKGNLAVHGSSRKQTALIASCLSMGSCVVLLIVASIRGRNKRSARIKAQRLVLACAYFDEDGKLMVTQEGILPSEKITNRYVEKTFGEDELNRSQSTFLWIFKASHNWGVLKDLIPAMKEFVETDPAVRRYRPGYTGPTSPDDSSDLSLNFAPIFKQLYCVAAQQLANLIHEPLERIGVLFEEPLETGAIYVSTHTEMGFRGLSANPYRTMDPENRNTPPVIARGKYLFLTRQINRNEAAKFAALGYRFAAVGQIADPLAKSMQVHRDNMVARLERMRLSTQPDRLPPPGVHLACFMLRPSMSKSFDVLVQAATQSQLPYVTLQPGDLSPTQSQQLRCFDDATIGETLRVLVNRPSGFDLDEEIRWQLYNAFVQLVDIIGDADTMMQAKFSAREFRLPCRTRGQPTSSTCTLLTVRVLRNIHASSTRKELTYVPLSFFGAQQHIQTTDSNDESFARKVRAEFGHLGSGDPTKYKGASSVRVDRMSSSAESSVLGAESPRSAIFKNPMGRFLPSRRSDEATIVDREKSIAEGSDFEATGMTSPDPPSPFDKHTHATQPDVTELVAVGSEKGSWVTELFGLFRQGADGWGSTTNEGWKWDINVQKSFEVGTENRQQEE</sequence>
<feature type="transmembrane region" description="Helical" evidence="2">
    <location>
        <begin position="168"/>
        <end position="189"/>
    </location>
</feature>
<accession>A0A0D2JGF7</accession>
<feature type="transmembrane region" description="Helical" evidence="2">
    <location>
        <begin position="103"/>
        <end position="123"/>
    </location>
</feature>
<feature type="transmembrane region" description="Helical" evidence="2">
    <location>
        <begin position="201"/>
        <end position="226"/>
    </location>
</feature>
<evidence type="ECO:0000313" key="5">
    <source>
        <dbReference type="Proteomes" id="UP000053617"/>
    </source>
</evidence>
<dbReference type="HOGENOM" id="CLU_008375_2_0_1"/>
<feature type="transmembrane region" description="Helical" evidence="2">
    <location>
        <begin position="241"/>
        <end position="261"/>
    </location>
</feature>
<reference evidence="4 5" key="1">
    <citation type="submission" date="2015-01" db="EMBL/GenBank/DDBJ databases">
        <title>The Genome Sequence of Rhinocladiella mackenzie CBS 650.93.</title>
        <authorList>
            <consortium name="The Broad Institute Genomics Platform"/>
            <person name="Cuomo C."/>
            <person name="de Hoog S."/>
            <person name="Gorbushina A."/>
            <person name="Stielow B."/>
            <person name="Teixiera M."/>
            <person name="Abouelleil A."/>
            <person name="Chapman S.B."/>
            <person name="Priest M."/>
            <person name="Young S.K."/>
            <person name="Wortman J."/>
            <person name="Nusbaum C."/>
            <person name="Birren B."/>
        </authorList>
    </citation>
    <scope>NUCLEOTIDE SEQUENCE [LARGE SCALE GENOMIC DNA]</scope>
    <source>
        <strain evidence="4 5">CBS 650.93</strain>
    </source>
</reference>
<dbReference type="PANTHER" id="PTHR35152">
    <property type="entry name" value="DOMAIN SIGNALLING PROTEIN, PUTATIVE (AFU_ORTHOLOGUE AFUA_5G11310)-RELATED"/>
    <property type="match status" value="1"/>
</dbReference>
<evidence type="ECO:0000313" key="4">
    <source>
        <dbReference type="EMBL" id="KIX08420.1"/>
    </source>
</evidence>
<evidence type="ECO:0000259" key="3">
    <source>
        <dbReference type="PROSITE" id="PS50924"/>
    </source>
</evidence>
<organism evidence="4 5">
    <name type="scientific">Rhinocladiella mackenziei CBS 650.93</name>
    <dbReference type="NCBI Taxonomy" id="1442369"/>
    <lineage>
        <taxon>Eukaryota</taxon>
        <taxon>Fungi</taxon>
        <taxon>Dikarya</taxon>
        <taxon>Ascomycota</taxon>
        <taxon>Pezizomycotina</taxon>
        <taxon>Eurotiomycetes</taxon>
        <taxon>Chaetothyriomycetidae</taxon>
        <taxon>Chaetothyriales</taxon>
        <taxon>Herpotrichiellaceae</taxon>
        <taxon>Rhinocladiella</taxon>
    </lineage>
</organism>
<keyword evidence="2" id="KW-0472">Membrane</keyword>
<dbReference type="OrthoDB" id="264015at2759"/>
<keyword evidence="2" id="KW-0812">Transmembrane</keyword>
<gene>
    <name evidence="4" type="ORF">Z518_03076</name>
</gene>
<dbReference type="VEuPathDB" id="FungiDB:Z518_03076"/>
<feature type="transmembrane region" description="Helical" evidence="2">
    <location>
        <begin position="28"/>
        <end position="49"/>
    </location>
</feature>